<keyword evidence="5 11" id="KW-1133">Transmembrane helix</keyword>
<reference evidence="12" key="1">
    <citation type="submission" date="2021-12" db="EMBL/GenBank/DDBJ databases">
        <authorList>
            <person name="Zaccaron A."/>
            <person name="Stergiopoulos I."/>
        </authorList>
    </citation>
    <scope>NUCLEOTIDE SEQUENCE</scope>
    <source>
        <strain evidence="12">Race5_Kim</strain>
    </source>
</reference>
<evidence type="ECO:0000256" key="9">
    <source>
        <dbReference type="ARBA" id="ARBA00023224"/>
    </source>
</evidence>
<feature type="transmembrane region" description="Helical" evidence="11">
    <location>
        <begin position="12"/>
        <end position="33"/>
    </location>
</feature>
<dbReference type="InterPro" id="IPR001499">
    <property type="entry name" value="GPCR_STE3"/>
</dbReference>
<keyword evidence="6" id="KW-0297">G-protein coupled receptor</keyword>
<dbReference type="Proteomes" id="UP000756132">
    <property type="component" value="Chromosome 6"/>
</dbReference>
<dbReference type="PANTHER" id="PTHR28097">
    <property type="entry name" value="PHEROMONE A FACTOR RECEPTOR"/>
    <property type="match status" value="1"/>
</dbReference>
<keyword evidence="7 11" id="KW-0472">Membrane</keyword>
<keyword evidence="4 11" id="KW-0812">Transmembrane</keyword>
<gene>
    <name evidence="12" type="ORF">CLAFUR5_06917</name>
</gene>
<evidence type="ECO:0000256" key="1">
    <source>
        <dbReference type="ARBA" id="ARBA00004141"/>
    </source>
</evidence>
<sequence length="486" mass="54403">METAHYVFMDKPYPASIIVACLGIIIGIINMPAVHQHWQHRNLPMTAMTAATVYANFYLALNAIIWSHDNFDHWYNGMGFCDVGVKLDLMLNVLFPAAMSCVLRHLANVMDTSRAAVMQTTAQKRRGYVIDSICCFAIPALQIPIHYVVQDRRITIVSTGGCVPTSDASWVSFVFIFLPPLLWIALAACYSILIAVRLVRYRRSFNAILANSRTTKSRFLRLYLLCAIVIAGLLPMWTFFVIKNSLPRITAYSWNETHHPTEYRWNSASFESGGGIVPAEKIVWLVGGFLMFCFFSFGKDAVRSYRTALLAMGFGRCFPALDPANTRKSSISAAISSIGSKAKMMMARKESDMSSITNTVSTTGTTTYDDSPKKMSFLESIKEERRETRRLRDMAPPMKKKKDGSRSFTQIFGRGKPSSSYSDDPFMLSNMNNHIQSSISAEPMSPTATKHFRSMSMGGQDVLVQKEFRQASETAETLPPKAYEGV</sequence>
<evidence type="ECO:0000256" key="6">
    <source>
        <dbReference type="ARBA" id="ARBA00023040"/>
    </source>
</evidence>
<dbReference type="GO" id="GO:0004932">
    <property type="term" value="F:mating-type factor pheromone receptor activity"/>
    <property type="evidence" value="ECO:0007669"/>
    <property type="project" value="InterPro"/>
</dbReference>
<feature type="region of interest" description="Disordered" evidence="10">
    <location>
        <begin position="395"/>
        <end position="420"/>
    </location>
</feature>
<dbReference type="OrthoDB" id="2874149at2759"/>
<dbReference type="GO" id="GO:0005886">
    <property type="term" value="C:plasma membrane"/>
    <property type="evidence" value="ECO:0007669"/>
    <property type="project" value="TreeGrafter"/>
</dbReference>
<dbReference type="CDD" id="cd14966">
    <property type="entry name" value="7tmD_STE3"/>
    <property type="match status" value="1"/>
</dbReference>
<dbReference type="AlphaFoldDB" id="A0A9Q8UQX7"/>
<evidence type="ECO:0000256" key="7">
    <source>
        <dbReference type="ARBA" id="ARBA00023136"/>
    </source>
</evidence>
<evidence type="ECO:0000313" key="12">
    <source>
        <dbReference type="EMBL" id="UJO19224.1"/>
    </source>
</evidence>
<protein>
    <submittedName>
        <fullName evidence="12">Pheromone B alpha 3 receptor</fullName>
    </submittedName>
</protein>
<evidence type="ECO:0000256" key="10">
    <source>
        <dbReference type="SAM" id="MobiDB-lite"/>
    </source>
</evidence>
<dbReference type="PRINTS" id="PR00899">
    <property type="entry name" value="GPCRSTE3"/>
</dbReference>
<feature type="transmembrane region" description="Helical" evidence="11">
    <location>
        <begin position="128"/>
        <end position="149"/>
    </location>
</feature>
<evidence type="ECO:0000256" key="4">
    <source>
        <dbReference type="ARBA" id="ARBA00022692"/>
    </source>
</evidence>
<evidence type="ECO:0000256" key="11">
    <source>
        <dbReference type="SAM" id="Phobius"/>
    </source>
</evidence>
<dbReference type="GeneID" id="71986795"/>
<dbReference type="RefSeq" id="XP_047763590.1">
    <property type="nucleotide sequence ID" value="XM_047906065.1"/>
</dbReference>
<dbReference type="KEGG" id="ffu:CLAFUR5_06917"/>
<evidence type="ECO:0000256" key="2">
    <source>
        <dbReference type="ARBA" id="ARBA00011085"/>
    </source>
</evidence>
<keyword evidence="8 12" id="KW-0675">Receptor</keyword>
<dbReference type="EMBL" id="CP090168">
    <property type="protein sequence ID" value="UJO19224.1"/>
    <property type="molecule type" value="Genomic_DNA"/>
</dbReference>
<name>A0A9Q8UQX7_PASFU</name>
<dbReference type="Pfam" id="PF02076">
    <property type="entry name" value="STE3"/>
    <property type="match status" value="1"/>
</dbReference>
<dbReference type="OMA" id="IPPLIWH"/>
<evidence type="ECO:0000256" key="8">
    <source>
        <dbReference type="ARBA" id="ARBA00023170"/>
    </source>
</evidence>
<comment type="subcellular location">
    <subcellularLocation>
        <location evidence="1">Membrane</location>
        <topology evidence="1">Multi-pass membrane protein</topology>
    </subcellularLocation>
</comment>
<feature type="transmembrane region" description="Helical" evidence="11">
    <location>
        <begin position="45"/>
        <end position="67"/>
    </location>
</feature>
<feature type="transmembrane region" description="Helical" evidence="11">
    <location>
        <begin position="220"/>
        <end position="242"/>
    </location>
</feature>
<feature type="transmembrane region" description="Helical" evidence="11">
    <location>
        <begin position="169"/>
        <end position="199"/>
    </location>
</feature>
<evidence type="ECO:0000256" key="5">
    <source>
        <dbReference type="ARBA" id="ARBA00022989"/>
    </source>
</evidence>
<keyword evidence="9" id="KW-0807">Transducer</keyword>
<accession>A0A9Q8UQX7</accession>
<keyword evidence="3" id="KW-0589">Pheromone response</keyword>
<reference evidence="12" key="2">
    <citation type="journal article" date="2022" name="Microb. Genom.">
        <title>A chromosome-scale genome assembly of the tomato pathogen Cladosporium fulvum reveals a compartmentalized genome architecture and the presence of a dispensable chromosome.</title>
        <authorList>
            <person name="Zaccaron A.Z."/>
            <person name="Chen L.H."/>
            <person name="Samaras A."/>
            <person name="Stergiopoulos I."/>
        </authorList>
    </citation>
    <scope>NUCLEOTIDE SEQUENCE</scope>
    <source>
        <strain evidence="12">Race5_Kim</strain>
    </source>
</reference>
<feature type="transmembrane region" description="Helical" evidence="11">
    <location>
        <begin position="282"/>
        <end position="302"/>
    </location>
</feature>
<proteinExistence type="inferred from homology"/>
<evidence type="ECO:0000313" key="13">
    <source>
        <dbReference type="Proteomes" id="UP000756132"/>
    </source>
</evidence>
<keyword evidence="13" id="KW-1185">Reference proteome</keyword>
<comment type="similarity">
    <text evidence="2">Belongs to the G-protein coupled receptor 4 family.</text>
</comment>
<evidence type="ECO:0000256" key="3">
    <source>
        <dbReference type="ARBA" id="ARBA00022507"/>
    </source>
</evidence>
<dbReference type="PANTHER" id="PTHR28097:SF1">
    <property type="entry name" value="PHEROMONE A FACTOR RECEPTOR"/>
    <property type="match status" value="1"/>
</dbReference>
<dbReference type="GO" id="GO:0000750">
    <property type="term" value="P:pheromone-dependent signal transduction involved in conjugation with cellular fusion"/>
    <property type="evidence" value="ECO:0007669"/>
    <property type="project" value="TreeGrafter"/>
</dbReference>
<organism evidence="12 13">
    <name type="scientific">Passalora fulva</name>
    <name type="common">Tomato leaf mold</name>
    <name type="synonym">Cladosporium fulvum</name>
    <dbReference type="NCBI Taxonomy" id="5499"/>
    <lineage>
        <taxon>Eukaryota</taxon>
        <taxon>Fungi</taxon>
        <taxon>Dikarya</taxon>
        <taxon>Ascomycota</taxon>
        <taxon>Pezizomycotina</taxon>
        <taxon>Dothideomycetes</taxon>
        <taxon>Dothideomycetidae</taxon>
        <taxon>Mycosphaerellales</taxon>
        <taxon>Mycosphaerellaceae</taxon>
        <taxon>Fulvia</taxon>
    </lineage>
</organism>